<dbReference type="GO" id="GO:0003677">
    <property type="term" value="F:DNA binding"/>
    <property type="evidence" value="ECO:0007669"/>
    <property type="project" value="UniProtKB-KW"/>
</dbReference>
<sequence>MTNNHPYLDEKVMIIKIVTEMTGLSERQVRYYETRELIFPKRNSSGTRMYSFSDIERLMDIARKIEDGVGTREMRKDFS</sequence>
<gene>
    <name evidence="6" type="ORF">C3744_29345</name>
</gene>
<protein>
    <submittedName>
        <fullName evidence="6">MerR family DNA-binding transcriptional regulator</fullName>
    </submittedName>
</protein>
<feature type="domain" description="HTH merR-type" evidence="5">
    <location>
        <begin position="12"/>
        <end position="79"/>
    </location>
</feature>
<evidence type="ECO:0000259" key="5">
    <source>
        <dbReference type="PROSITE" id="PS50937"/>
    </source>
</evidence>
<dbReference type="InterPro" id="IPR047057">
    <property type="entry name" value="MerR_fam"/>
</dbReference>
<dbReference type="InterPro" id="IPR000551">
    <property type="entry name" value="MerR-type_HTH_dom"/>
</dbReference>
<dbReference type="EMBL" id="PQWM01000074">
    <property type="protein sequence ID" value="RDZ05701.1"/>
    <property type="molecule type" value="Genomic_DNA"/>
</dbReference>
<keyword evidence="1" id="KW-0678">Repressor</keyword>
<accession>A0A3D8WTS2</accession>
<keyword evidence="3 6" id="KW-0238">DNA-binding</keyword>
<dbReference type="PANTHER" id="PTHR30204:SF65">
    <property type="entry name" value="HTH-TYPE TRANSCRIPTIONAL REGULATOR TNRA"/>
    <property type="match status" value="1"/>
</dbReference>
<evidence type="ECO:0000256" key="4">
    <source>
        <dbReference type="ARBA" id="ARBA00023163"/>
    </source>
</evidence>
<evidence type="ECO:0000313" key="7">
    <source>
        <dbReference type="Proteomes" id="UP000256519"/>
    </source>
</evidence>
<evidence type="ECO:0000256" key="3">
    <source>
        <dbReference type="ARBA" id="ARBA00023125"/>
    </source>
</evidence>
<organism evidence="6 7">
    <name type="scientific">Priestia megaterium</name>
    <name type="common">Bacillus megaterium</name>
    <dbReference type="NCBI Taxonomy" id="1404"/>
    <lineage>
        <taxon>Bacteria</taxon>
        <taxon>Bacillati</taxon>
        <taxon>Bacillota</taxon>
        <taxon>Bacilli</taxon>
        <taxon>Bacillales</taxon>
        <taxon>Bacillaceae</taxon>
        <taxon>Priestia</taxon>
    </lineage>
</organism>
<dbReference type="RefSeq" id="WP_116079051.1">
    <property type="nucleotide sequence ID" value="NZ_CP187630.1"/>
</dbReference>
<dbReference type="InterPro" id="IPR009061">
    <property type="entry name" value="DNA-bd_dom_put_sf"/>
</dbReference>
<dbReference type="Gene3D" id="1.10.1660.10">
    <property type="match status" value="1"/>
</dbReference>
<evidence type="ECO:0000313" key="6">
    <source>
        <dbReference type="EMBL" id="RDZ05701.1"/>
    </source>
</evidence>
<dbReference type="SUPFAM" id="SSF46955">
    <property type="entry name" value="Putative DNA-binding domain"/>
    <property type="match status" value="1"/>
</dbReference>
<dbReference type="GO" id="GO:0003700">
    <property type="term" value="F:DNA-binding transcription factor activity"/>
    <property type="evidence" value="ECO:0007669"/>
    <property type="project" value="InterPro"/>
</dbReference>
<name>A0A3D8WTS2_PRIMG</name>
<dbReference type="Pfam" id="PF13411">
    <property type="entry name" value="MerR_1"/>
    <property type="match status" value="1"/>
</dbReference>
<dbReference type="AlphaFoldDB" id="A0A3D8WTS2"/>
<dbReference type="PROSITE" id="PS50937">
    <property type="entry name" value="HTH_MERR_2"/>
    <property type="match status" value="1"/>
</dbReference>
<dbReference type="Proteomes" id="UP000256519">
    <property type="component" value="Unassembled WGS sequence"/>
</dbReference>
<keyword evidence="4" id="KW-0804">Transcription</keyword>
<keyword evidence="2" id="KW-0805">Transcription regulation</keyword>
<proteinExistence type="predicted"/>
<evidence type="ECO:0000256" key="2">
    <source>
        <dbReference type="ARBA" id="ARBA00023015"/>
    </source>
</evidence>
<evidence type="ECO:0000256" key="1">
    <source>
        <dbReference type="ARBA" id="ARBA00022491"/>
    </source>
</evidence>
<dbReference type="PANTHER" id="PTHR30204">
    <property type="entry name" value="REDOX-CYCLING DRUG-SENSING TRANSCRIPTIONAL ACTIVATOR SOXR"/>
    <property type="match status" value="1"/>
</dbReference>
<dbReference type="SMART" id="SM00422">
    <property type="entry name" value="HTH_MERR"/>
    <property type="match status" value="1"/>
</dbReference>
<reference evidence="6 7" key="1">
    <citation type="journal article" date="2018" name="Appl. Environ. Microbiol.">
        <title>Antimicrobial susceptibility testing and tentative epidemiological cut-off values of five Bacillus species relevant for use as animal feed additives or for plant protection.</title>
        <authorList>
            <person name="Agerso Y."/>
            <person name="Stuer-Lauridsen B."/>
            <person name="Bjerre K."/>
            <person name="Jensen M.G."/>
            <person name="Johansen E."/>
            <person name="Bennedsen M."/>
            <person name="Brockmann E."/>
            <person name="Nielsen B."/>
        </authorList>
    </citation>
    <scope>NUCLEOTIDE SEQUENCE [LARGE SCALE GENOMIC DNA]</scope>
    <source>
        <strain evidence="6 7">CHCC20162</strain>
    </source>
</reference>
<comment type="caution">
    <text evidence="6">The sequence shown here is derived from an EMBL/GenBank/DDBJ whole genome shotgun (WGS) entry which is preliminary data.</text>
</comment>